<feature type="domain" description="2EXR" evidence="1">
    <location>
        <begin position="6"/>
        <end position="103"/>
    </location>
</feature>
<organism evidence="2 3">
    <name type="scientific">Thermothielavioides terrestris</name>
    <dbReference type="NCBI Taxonomy" id="2587410"/>
    <lineage>
        <taxon>Eukaryota</taxon>
        <taxon>Fungi</taxon>
        <taxon>Dikarya</taxon>
        <taxon>Ascomycota</taxon>
        <taxon>Pezizomycotina</taxon>
        <taxon>Sordariomycetes</taxon>
        <taxon>Sordariomycetidae</taxon>
        <taxon>Sordariales</taxon>
        <taxon>Chaetomiaceae</taxon>
        <taxon>Thermothielavioides</taxon>
    </lineage>
</organism>
<dbReference type="Proteomes" id="UP000289323">
    <property type="component" value="Unassembled WGS sequence"/>
</dbReference>
<gene>
    <name evidence="2" type="ORF">TT172_LOCUS8007</name>
</gene>
<dbReference type="EMBL" id="OUUZ01000015">
    <property type="protein sequence ID" value="SPQ25588.1"/>
    <property type="molecule type" value="Genomic_DNA"/>
</dbReference>
<dbReference type="AlphaFoldDB" id="A0A446BSY2"/>
<accession>A0A446BSY2</accession>
<name>A0A446BSY2_9PEZI</name>
<dbReference type="PANTHER" id="PTHR35910">
    <property type="entry name" value="2EXR DOMAIN-CONTAINING PROTEIN"/>
    <property type="match status" value="1"/>
</dbReference>
<reference evidence="2 3" key="1">
    <citation type="submission" date="2018-04" db="EMBL/GenBank/DDBJ databases">
        <authorList>
            <person name="Huttner S."/>
            <person name="Dainat J."/>
        </authorList>
    </citation>
    <scope>NUCLEOTIDE SEQUENCE [LARGE SCALE GENOMIC DNA]</scope>
</reference>
<dbReference type="InterPro" id="IPR045518">
    <property type="entry name" value="2EXR"/>
</dbReference>
<dbReference type="PANTHER" id="PTHR35910:SF1">
    <property type="entry name" value="2EXR DOMAIN-CONTAINING PROTEIN"/>
    <property type="match status" value="1"/>
</dbReference>
<evidence type="ECO:0000259" key="1">
    <source>
        <dbReference type="Pfam" id="PF20150"/>
    </source>
</evidence>
<proteinExistence type="predicted"/>
<protein>
    <submittedName>
        <fullName evidence="2">124a3465-2b42-48ef-aabc-7f01975c305e</fullName>
    </submittedName>
</protein>
<evidence type="ECO:0000313" key="3">
    <source>
        <dbReference type="Proteomes" id="UP000289323"/>
    </source>
</evidence>
<dbReference type="Pfam" id="PF20150">
    <property type="entry name" value="2EXR"/>
    <property type="match status" value="1"/>
</dbReference>
<sequence>MAQQEFHLFPRLPPELREMIWAESLEPRVVGVNPVHKLRPRAGKSKISWRIRAPMPALFSVSVEARRVAMPLYKKLYFACPAAVRGVAPPVVFVYFHPELDVLSQDFEAIVVWPPMGVNRIRRPGILARVSLPGNFDDVVQPIAPPVPRGRFDPLRDLRHVNLDIHVLRSSLTHLAMQTLPLTRDFVHSVLSGPGSVHIQTVTVRITDGLGAALNSWPRVYRIVRSPAIHPGTTLVYSDMHAKLLHPNKCGIDPSFPKFRYALENDGVVIAKPRPSTWAAFRVIDPRSPYSEFDDDGGQWSGPVQELIWQTMLYDGMKSNDNSVATWLDRVLGAPDWMHACISPWGICGVHYGMGDAKPFRHLTDPMLWNWP</sequence>
<evidence type="ECO:0000313" key="2">
    <source>
        <dbReference type="EMBL" id="SPQ25588.1"/>
    </source>
</evidence>